<accession>Q3JY33</accession>
<dbReference type="EMBL" id="CP000124">
    <property type="protein sequence ID" value="ABA48269.1"/>
    <property type="molecule type" value="Genomic_DNA"/>
</dbReference>
<dbReference type="KEGG" id="bpm:BURPS1710b_0103"/>
<organism evidence="1 2">
    <name type="scientific">Burkholderia pseudomallei (strain 1710b)</name>
    <dbReference type="NCBI Taxonomy" id="320372"/>
    <lineage>
        <taxon>Bacteria</taxon>
        <taxon>Pseudomonadati</taxon>
        <taxon>Pseudomonadota</taxon>
        <taxon>Betaproteobacteria</taxon>
        <taxon>Burkholderiales</taxon>
        <taxon>Burkholderiaceae</taxon>
        <taxon>Burkholderia</taxon>
        <taxon>pseudomallei group</taxon>
    </lineage>
</organism>
<dbReference type="Proteomes" id="UP000002700">
    <property type="component" value="Chromosome I"/>
</dbReference>
<dbReference type="InterPro" id="IPR029063">
    <property type="entry name" value="SAM-dependent_MTases_sf"/>
</dbReference>
<evidence type="ECO:0000313" key="1">
    <source>
        <dbReference type="EMBL" id="ABA48269.1"/>
    </source>
</evidence>
<name>Q3JY33_BURP1</name>
<dbReference type="EnsemblBacteria" id="ABA48269">
    <property type="protein sequence ID" value="ABA48269"/>
    <property type="gene ID" value="BURPS1710b_0103"/>
</dbReference>
<protein>
    <recommendedName>
        <fullName evidence="3">Methyltransferase domain-containing protein</fullName>
    </recommendedName>
</protein>
<evidence type="ECO:0008006" key="3">
    <source>
        <dbReference type="Google" id="ProtNLM"/>
    </source>
</evidence>
<dbReference type="HOGENOM" id="CLU_087245_0_0_4"/>
<dbReference type="AlphaFoldDB" id="Q3JY33"/>
<sequence length="305" mass="35405">MHRRSSAHSPPRSARPHDTNVLNANIMEAHRCIICETKTSYFFSKDYPTYPGSPFEDTLTVDFWKCPHCGFVVSKTHQEMTQDQWSQLNSSWHHNFENNRESRTTNQPPYADQALVLAILKENDILDLDDGLDYAAGYGTFSKCLKKYFNIGIRIFDRYVHSSDEGMRYVAQKELSRYKLVINSAMFEHVLNRHALDEVNGLVKDDGVLMLHTVVCERIPKDPGWFYIDTMVHTALHTNKSMSILMDQWGYGASIYSPQAKSWFLFKRDNPLIDDLEAKVAGINHELQTTYLHYKRGFVDYWKGF</sequence>
<proteinExistence type="predicted"/>
<reference evidence="1 2" key="1">
    <citation type="submission" date="2005-09" db="EMBL/GenBank/DDBJ databases">
        <authorList>
            <person name="Woods D.E."/>
            <person name="Nierman W.C."/>
        </authorList>
    </citation>
    <scope>NUCLEOTIDE SEQUENCE [LARGE SCALE GENOMIC DNA]</scope>
    <source>
        <strain evidence="1 2">1710b</strain>
    </source>
</reference>
<gene>
    <name evidence="1" type="ordered locus">BURPS1710b_0103</name>
</gene>
<dbReference type="SUPFAM" id="SSF57802">
    <property type="entry name" value="Rubredoxin-like"/>
    <property type="match status" value="1"/>
</dbReference>
<evidence type="ECO:0000313" key="2">
    <source>
        <dbReference type="Proteomes" id="UP000002700"/>
    </source>
</evidence>
<dbReference type="SUPFAM" id="SSF53335">
    <property type="entry name" value="S-adenosyl-L-methionine-dependent methyltransferases"/>
    <property type="match status" value="1"/>
</dbReference>